<evidence type="ECO:0000313" key="1">
    <source>
        <dbReference type="EMBL" id="JAA78528.1"/>
    </source>
</evidence>
<sequence length="105" mass="12510">MWYRFIESSRFASRSHPISVDFSRINQTHTFEEQWQFLPQFAMNSRAIVEWALLSYRWLLSQCCIAHKAFNYKQLTDIGVTNNISVQDNTHKTLCIIYMNKQCIV</sequence>
<feature type="non-terminal residue" evidence="1">
    <location>
        <position position="105"/>
    </location>
</feature>
<organism evidence="1">
    <name type="scientific">Pararge aegeria</name>
    <name type="common">speckled wood butterfly</name>
    <dbReference type="NCBI Taxonomy" id="116150"/>
    <lineage>
        <taxon>Eukaryota</taxon>
        <taxon>Metazoa</taxon>
        <taxon>Ecdysozoa</taxon>
        <taxon>Arthropoda</taxon>
        <taxon>Hexapoda</taxon>
        <taxon>Insecta</taxon>
        <taxon>Pterygota</taxon>
        <taxon>Neoptera</taxon>
        <taxon>Endopterygota</taxon>
        <taxon>Lepidoptera</taxon>
        <taxon>Glossata</taxon>
        <taxon>Ditrysia</taxon>
        <taxon>Papilionoidea</taxon>
        <taxon>Nymphalidae</taxon>
        <taxon>Satyrinae</taxon>
        <taxon>Satyrini</taxon>
        <taxon>Parargina</taxon>
        <taxon>Pararge</taxon>
    </lineage>
</organism>
<reference evidence="1" key="1">
    <citation type="journal article" date="2013" name="BMC Genomics">
        <title>Unscrambling butterfly oogenesis.</title>
        <authorList>
            <person name="Carter J.M."/>
            <person name="Baker S.C."/>
            <person name="Pink R."/>
            <person name="Carter D.R."/>
            <person name="Collins A."/>
            <person name="Tomlin J."/>
            <person name="Gibbs M."/>
            <person name="Breuker C.J."/>
        </authorList>
    </citation>
    <scope>NUCLEOTIDE SEQUENCE</scope>
    <source>
        <tissue evidence="1">Ovary</tissue>
    </source>
</reference>
<dbReference type="EMBL" id="GAIX01014032">
    <property type="protein sequence ID" value="JAA78528.1"/>
    <property type="molecule type" value="Transcribed_RNA"/>
</dbReference>
<reference evidence="1" key="2">
    <citation type="submission" date="2013-05" db="EMBL/GenBank/DDBJ databases">
        <authorList>
            <person name="Carter J.-M."/>
            <person name="Baker S.C."/>
            <person name="Pink R."/>
            <person name="Carter D.R.F."/>
            <person name="Collins A."/>
            <person name="Tomlin J."/>
            <person name="Gibbs M."/>
            <person name="Breuker C.J."/>
        </authorList>
    </citation>
    <scope>NUCLEOTIDE SEQUENCE</scope>
    <source>
        <tissue evidence="1">Ovary</tissue>
    </source>
</reference>
<accession>S4NSL7</accession>
<proteinExistence type="predicted"/>
<protein>
    <submittedName>
        <fullName evidence="1">Uncharacterized protein</fullName>
    </submittedName>
</protein>
<dbReference type="AlphaFoldDB" id="S4NSL7"/>
<name>S4NSL7_9NEOP</name>